<protein>
    <submittedName>
        <fullName evidence="1">Glycosyltransferase family 2 protein</fullName>
    </submittedName>
</protein>
<dbReference type="EMBL" id="BPUR01000005">
    <property type="protein sequence ID" value="GJH17149.1"/>
    <property type="molecule type" value="Genomic_DNA"/>
</dbReference>
<gene>
    <name evidence="1" type="ORF">CBA19CS22_11425</name>
</gene>
<comment type="caution">
    <text evidence="1">The sequence shown here is derived from an EMBL/GenBank/DDBJ whole genome shotgun (WGS) entry which is preliminary data.</text>
</comment>
<dbReference type="Proteomes" id="UP001055013">
    <property type="component" value="Unassembled WGS sequence"/>
</dbReference>
<reference evidence="1" key="1">
    <citation type="submission" date="2021-09" db="EMBL/GenBank/DDBJ databases">
        <title>Isolation and characterization of 3-chlorobenzoate degrading bacteria from soils in Shizuoka.</title>
        <authorList>
            <person name="Ifat A."/>
            <person name="Ogawa N."/>
            <person name="Kimbara K."/>
            <person name="Moriuchi R."/>
            <person name="Dohra H."/>
            <person name="Shintani M."/>
        </authorList>
    </citation>
    <scope>NUCLEOTIDE SEQUENCE</scope>
    <source>
        <strain evidence="1">19CS2-2</strain>
    </source>
</reference>
<evidence type="ECO:0000313" key="1">
    <source>
        <dbReference type="EMBL" id="GJH17149.1"/>
    </source>
</evidence>
<accession>A0ACB5QR33</accession>
<keyword evidence="2" id="KW-1185">Reference proteome</keyword>
<organism evidence="1 2">
    <name type="scientific">Caballeronia novacaledonica</name>
    <dbReference type="NCBI Taxonomy" id="1544861"/>
    <lineage>
        <taxon>Bacteria</taxon>
        <taxon>Pseudomonadati</taxon>
        <taxon>Pseudomonadota</taxon>
        <taxon>Betaproteobacteria</taxon>
        <taxon>Burkholderiales</taxon>
        <taxon>Burkholderiaceae</taxon>
        <taxon>Caballeronia</taxon>
    </lineage>
</organism>
<proteinExistence type="predicted"/>
<sequence length="337" mass="37630">MPKLTTFGVLSARSMKYMNQDCAVMRRRISLVVPFHNEAAVISQFFVSVTSVLRGLKDVDYEIVCVNDGSTDTTLDMLLMACKHDRNVLVVDLSRNFGKEAALTAGIDAATGDAVIPFDADLQDPPEVIPRLVERWREGYDVVLAKRAERNTDTWTKRGTAMLFYRVHNAISETLIPNDAGDFRLMSRNVVEALKQLPENRRFMKGLFAWVGFRTTQIEYVRLSRAAGKTKFSAWKLWNFALEGLTSFGTLPLRVWTYIGGATASFAILYALYLTLRTLLRGVDVPGYASIITAVLFLGGAQLVGIGVIGEYVGRIYMEAKRRPVYIVRKVYGSDGA</sequence>
<evidence type="ECO:0000313" key="2">
    <source>
        <dbReference type="Proteomes" id="UP001055013"/>
    </source>
</evidence>
<name>A0ACB5QR33_9BURK</name>